<evidence type="ECO:0000313" key="2">
    <source>
        <dbReference type="Proteomes" id="UP000807342"/>
    </source>
</evidence>
<name>A0A9P5XD45_9AGAR</name>
<organism evidence="1 2">
    <name type="scientific">Macrolepiota fuliginosa MF-IS2</name>
    <dbReference type="NCBI Taxonomy" id="1400762"/>
    <lineage>
        <taxon>Eukaryota</taxon>
        <taxon>Fungi</taxon>
        <taxon>Dikarya</taxon>
        <taxon>Basidiomycota</taxon>
        <taxon>Agaricomycotina</taxon>
        <taxon>Agaricomycetes</taxon>
        <taxon>Agaricomycetidae</taxon>
        <taxon>Agaricales</taxon>
        <taxon>Agaricineae</taxon>
        <taxon>Agaricaceae</taxon>
        <taxon>Macrolepiota</taxon>
    </lineage>
</organism>
<keyword evidence="2" id="KW-1185">Reference proteome</keyword>
<reference evidence="1" key="1">
    <citation type="submission" date="2020-11" db="EMBL/GenBank/DDBJ databases">
        <authorList>
            <consortium name="DOE Joint Genome Institute"/>
            <person name="Ahrendt S."/>
            <person name="Riley R."/>
            <person name="Andreopoulos W."/>
            <person name="Labutti K."/>
            <person name="Pangilinan J."/>
            <person name="Ruiz-Duenas F.J."/>
            <person name="Barrasa J.M."/>
            <person name="Sanchez-Garcia M."/>
            <person name="Camarero S."/>
            <person name="Miyauchi S."/>
            <person name="Serrano A."/>
            <person name="Linde D."/>
            <person name="Babiker R."/>
            <person name="Drula E."/>
            <person name="Ayuso-Fernandez I."/>
            <person name="Pacheco R."/>
            <person name="Padilla G."/>
            <person name="Ferreira P."/>
            <person name="Barriuso J."/>
            <person name="Kellner H."/>
            <person name="Castanera R."/>
            <person name="Alfaro M."/>
            <person name="Ramirez L."/>
            <person name="Pisabarro A.G."/>
            <person name="Kuo A."/>
            <person name="Tritt A."/>
            <person name="Lipzen A."/>
            <person name="He G."/>
            <person name="Yan M."/>
            <person name="Ng V."/>
            <person name="Cullen D."/>
            <person name="Martin F."/>
            <person name="Rosso M.-N."/>
            <person name="Henrissat B."/>
            <person name="Hibbett D."/>
            <person name="Martinez A.T."/>
            <person name="Grigoriev I.V."/>
        </authorList>
    </citation>
    <scope>NUCLEOTIDE SEQUENCE</scope>
    <source>
        <strain evidence="1">MF-IS2</strain>
    </source>
</reference>
<dbReference type="EMBL" id="MU151149">
    <property type="protein sequence ID" value="KAF9448804.1"/>
    <property type="molecule type" value="Genomic_DNA"/>
</dbReference>
<accession>A0A9P5XD45</accession>
<evidence type="ECO:0000313" key="1">
    <source>
        <dbReference type="EMBL" id="KAF9448804.1"/>
    </source>
</evidence>
<protein>
    <submittedName>
        <fullName evidence="1">Uncharacterized protein</fullName>
    </submittedName>
</protein>
<gene>
    <name evidence="1" type="ORF">P691DRAFT_598363</name>
</gene>
<dbReference type="AlphaFoldDB" id="A0A9P5XD45"/>
<comment type="caution">
    <text evidence="1">The sequence shown here is derived from an EMBL/GenBank/DDBJ whole genome shotgun (WGS) entry which is preliminary data.</text>
</comment>
<proteinExistence type="predicted"/>
<sequence length="116" mass="12917">MPVLGKSFRDGSEAVAKHSTIAATPLSCRLRRRFSTRTSPDLVLILTYLICYRYLPDVAEDHVSLSIVFYSRAPRKSRPSQRIPKVTSHLPGCRAGLGTRMARRTDDGCGGMMESF</sequence>
<dbReference type="Proteomes" id="UP000807342">
    <property type="component" value="Unassembled WGS sequence"/>
</dbReference>